<protein>
    <recommendedName>
        <fullName evidence="4">Sliding-clamp-loader large subunit</fullName>
        <ecNumber evidence="4">3.6.4.-</ecNumber>
    </recommendedName>
    <alternativeName>
        <fullName evidence="4">Clamp loader gp44 subunit</fullName>
    </alternativeName>
</protein>
<evidence type="ECO:0000256" key="2">
    <source>
        <dbReference type="ARBA" id="ARBA00022741"/>
    </source>
</evidence>
<dbReference type="Pfam" id="PF21328">
    <property type="entry name" value="Gp44_lid"/>
    <property type="match status" value="1"/>
</dbReference>
<evidence type="ECO:0000256" key="3">
    <source>
        <dbReference type="ARBA" id="ARBA00022840"/>
    </source>
</evidence>
<keyword evidence="1" id="KW-0235">DNA replication</keyword>
<dbReference type="InterPro" id="IPR048815">
    <property type="entry name" value="Gp44_lid"/>
</dbReference>
<feature type="binding site" evidence="4">
    <location>
        <begin position="12"/>
        <end position="15"/>
    </location>
    <ligand>
        <name>ATP</name>
        <dbReference type="ChEBI" id="CHEBI:30616"/>
    </ligand>
</feature>
<dbReference type="SUPFAM" id="SSF52540">
    <property type="entry name" value="P-loop containing nucleoside triphosphate hydrolases"/>
    <property type="match status" value="1"/>
</dbReference>
<keyword evidence="4" id="KW-0238">DNA-binding</keyword>
<feature type="binding site" evidence="4">
    <location>
        <begin position="52"/>
        <end position="57"/>
    </location>
    <ligand>
        <name>ATP</name>
        <dbReference type="ChEBI" id="CHEBI:30616"/>
    </ligand>
</feature>
<sequence>MIESREDQFLWVERYRPQTIDECILPESIKKTFREFIASGELPTFLFSGGAGVGKTTVARALCNEIGAEYVFINGSDEGRSIDVLRGLVKGFASTVSMTDSPKIIIIDEADYMNASSIQPALRGFIEEFSNNCRFIFTCNFKNRIIEPLHSRCSVIDFKIDAAEKPAIAGAFYKRVCQILKKEGIEFDKKVVAELITKHFPDYRRILNELQRYSVSGKIDAGLLVNLSEDSYKELMAFMKDKDFTGVRKWVAKNSDSDATQLFRNLYDNSTEFLVNASIPQMVVILADYQYKAAFVADQELNIMAALTELMTSCEFK</sequence>
<dbReference type="PANTHER" id="PTHR11669">
    <property type="entry name" value="REPLICATION FACTOR C / DNA POLYMERASE III GAMMA-TAU SUBUNIT"/>
    <property type="match status" value="1"/>
</dbReference>
<dbReference type="EMBL" id="LR796186">
    <property type="protein sequence ID" value="CAB4125285.1"/>
    <property type="molecule type" value="Genomic_DNA"/>
</dbReference>
<feature type="domain" description="AAA+ ATPase" evidence="5">
    <location>
        <begin position="41"/>
        <end position="161"/>
    </location>
</feature>
<dbReference type="InterPro" id="IPR050238">
    <property type="entry name" value="DNA_Rep/Repair_Clamp_Loader"/>
</dbReference>
<dbReference type="HAMAP" id="MF_04162">
    <property type="entry name" value="T4_Clamp_Loader_L"/>
    <property type="match status" value="1"/>
</dbReference>
<evidence type="ECO:0000256" key="4">
    <source>
        <dbReference type="HAMAP-Rule" id="MF_04162"/>
    </source>
</evidence>
<feature type="binding site" evidence="4">
    <location>
        <position position="24"/>
    </location>
    <ligand>
        <name>ATP</name>
        <dbReference type="ChEBI" id="CHEBI:30616"/>
    </ligand>
</feature>
<dbReference type="GO" id="GO:0005524">
    <property type="term" value="F:ATP binding"/>
    <property type="evidence" value="ECO:0007669"/>
    <property type="project" value="UniProtKB-UniRule"/>
</dbReference>
<dbReference type="SMART" id="SM00382">
    <property type="entry name" value="AAA"/>
    <property type="match status" value="1"/>
</dbReference>
<dbReference type="Pfam" id="PF00004">
    <property type="entry name" value="AAA"/>
    <property type="match status" value="1"/>
</dbReference>
<comment type="subunit">
    <text evidence="4">The sliding-clamp-loader consists of 4 large subunits and 1 small subunit. Interacts with the sliding clamp; this interaction allows the sliding-clamp-loader to open the sliding clamp. Part of the replicase complex that includes the DNA polymerase, the polymerase clamp, the clamp loader complex, the single-stranded DNA binding protein, the primase, the helicase and the helicase assembly factor.</text>
</comment>
<dbReference type="GO" id="GO:0016887">
    <property type="term" value="F:ATP hydrolysis activity"/>
    <property type="evidence" value="ECO:0007669"/>
    <property type="project" value="UniProtKB-UniRule"/>
</dbReference>
<dbReference type="Gene3D" id="1.10.8.60">
    <property type="match status" value="1"/>
</dbReference>
<dbReference type="GO" id="GO:0003689">
    <property type="term" value="F:DNA clamp loader activity"/>
    <property type="evidence" value="ECO:0007669"/>
    <property type="project" value="UniProtKB-UniRule"/>
</dbReference>
<proteinExistence type="inferred from homology"/>
<feature type="binding site" evidence="4">
    <location>
        <position position="204"/>
    </location>
    <ligand>
        <name>ATP</name>
        <dbReference type="ChEBI" id="CHEBI:30616"/>
    </ligand>
</feature>
<keyword evidence="3 4" id="KW-0067">ATP-binding</keyword>
<keyword evidence="4" id="KW-0378">Hydrolase</keyword>
<dbReference type="InterPro" id="IPR027417">
    <property type="entry name" value="P-loop_NTPase"/>
</dbReference>
<dbReference type="Gene3D" id="1.20.272.10">
    <property type="match status" value="1"/>
</dbReference>
<accession>A0A6J5KVQ4</accession>
<keyword evidence="4" id="KW-1194">Viral DNA replication</keyword>
<gene>
    <name evidence="6" type="ORF">UFOVP58_101</name>
</gene>
<dbReference type="GO" id="GO:0006281">
    <property type="term" value="P:DNA repair"/>
    <property type="evidence" value="ECO:0007669"/>
    <property type="project" value="TreeGrafter"/>
</dbReference>
<dbReference type="InterPro" id="IPR003593">
    <property type="entry name" value="AAA+_ATPase"/>
</dbReference>
<reference evidence="6" key="1">
    <citation type="submission" date="2020-04" db="EMBL/GenBank/DDBJ databases">
        <authorList>
            <person name="Chiriac C."/>
            <person name="Salcher M."/>
            <person name="Ghai R."/>
            <person name="Kavagutti S V."/>
        </authorList>
    </citation>
    <scope>NUCLEOTIDE SEQUENCE</scope>
</reference>
<keyword evidence="2 4" id="KW-0547">Nucleotide-binding</keyword>
<dbReference type="GO" id="GO:0003677">
    <property type="term" value="F:DNA binding"/>
    <property type="evidence" value="ECO:0007669"/>
    <property type="project" value="UniProtKB-UniRule"/>
</dbReference>
<dbReference type="CDD" id="cd00009">
    <property type="entry name" value="AAA"/>
    <property type="match status" value="1"/>
</dbReference>
<evidence type="ECO:0000256" key="1">
    <source>
        <dbReference type="ARBA" id="ARBA00022705"/>
    </source>
</evidence>
<dbReference type="InterPro" id="IPR046388">
    <property type="entry name" value="T4_Clamp_Loader_L"/>
</dbReference>
<comment type="similarity">
    <text evidence="4">Belongs to the Tevenvirinae sliding-clamp-loader large subunit family.</text>
</comment>
<evidence type="ECO:0000259" key="5">
    <source>
        <dbReference type="SMART" id="SM00382"/>
    </source>
</evidence>
<dbReference type="GO" id="GO:0039693">
    <property type="term" value="P:viral DNA genome replication"/>
    <property type="evidence" value="ECO:0007669"/>
    <property type="project" value="UniProtKB-UniRule"/>
</dbReference>
<name>A0A6J5KVQ4_9CAUD</name>
<dbReference type="GO" id="GO:0006261">
    <property type="term" value="P:DNA-templated DNA replication"/>
    <property type="evidence" value="ECO:0007669"/>
    <property type="project" value="TreeGrafter"/>
</dbReference>
<evidence type="ECO:0000313" key="6">
    <source>
        <dbReference type="EMBL" id="CAB4125285.1"/>
    </source>
</evidence>
<dbReference type="EC" id="3.6.4.-" evidence="4"/>
<dbReference type="Gene3D" id="3.40.50.300">
    <property type="entry name" value="P-loop containing nucleotide triphosphate hydrolases"/>
    <property type="match status" value="1"/>
</dbReference>
<dbReference type="InterPro" id="IPR003959">
    <property type="entry name" value="ATPase_AAA_core"/>
</dbReference>
<comment type="function">
    <text evidence="4">Forms the sliding-clamp-loader together with the small subunit. Functions as an ATPase enzyme. The clamp loader holds the clamp in an open conformation and places it onto the DNA. 4 ATP molecules must bind to the sliding-clamp-loader before the latter can open the sliding clamp. ATP hydrolysis triggers the detachment of the sliding clamp from the sliding-clamp-loader, freeing the sliding clamp to track along DNA.</text>
</comment>
<organism evidence="6">
    <name type="scientific">uncultured Caudovirales phage</name>
    <dbReference type="NCBI Taxonomy" id="2100421"/>
    <lineage>
        <taxon>Viruses</taxon>
        <taxon>Duplodnaviria</taxon>
        <taxon>Heunggongvirae</taxon>
        <taxon>Uroviricota</taxon>
        <taxon>Caudoviricetes</taxon>
        <taxon>Peduoviridae</taxon>
        <taxon>Maltschvirus</taxon>
        <taxon>Maltschvirus maltsch</taxon>
    </lineage>
</organism>
<dbReference type="PANTHER" id="PTHR11669:SF20">
    <property type="entry name" value="REPLICATION FACTOR C SUBUNIT 4"/>
    <property type="match status" value="1"/>
</dbReference>